<feature type="chain" id="PRO_5001534884" description="Secreted protein" evidence="1">
    <location>
        <begin position="28"/>
        <end position="154"/>
    </location>
</feature>
<sequence>MTDVNAAGTAVLSMGLVGAAWLLASDGGNVTAPLFPSSSMATSSMEEVCNGEGDATGRVTGVAHDSSCIMRLEDVASFGIGLLGLVGATGELSGIGVRSAESDSREESPTLGIAAAVTACTGSCNVDGTIAAVVVVRDKSWTLTGSANGVDNAR</sequence>
<protein>
    <recommendedName>
        <fullName evidence="3">Secreted protein</fullName>
    </recommendedName>
</protein>
<dbReference type="AlphaFoldDB" id="A0A024U6M6"/>
<accession>A0A024U6M6</accession>
<dbReference type="VEuPathDB" id="FungiDB:H310_05688"/>
<reference evidence="2" key="1">
    <citation type="submission" date="2013-12" db="EMBL/GenBank/DDBJ databases">
        <title>The Genome Sequence of Aphanomyces invadans NJM9701.</title>
        <authorList>
            <consortium name="The Broad Institute Genomics Platform"/>
            <person name="Russ C."/>
            <person name="Tyler B."/>
            <person name="van West P."/>
            <person name="Dieguez-Uribeondo J."/>
            <person name="Young S.K."/>
            <person name="Zeng Q."/>
            <person name="Gargeya S."/>
            <person name="Fitzgerald M."/>
            <person name="Abouelleil A."/>
            <person name="Alvarado L."/>
            <person name="Chapman S.B."/>
            <person name="Gainer-Dewar J."/>
            <person name="Goldberg J."/>
            <person name="Griggs A."/>
            <person name="Gujja S."/>
            <person name="Hansen M."/>
            <person name="Howarth C."/>
            <person name="Imamovic A."/>
            <person name="Ireland A."/>
            <person name="Larimer J."/>
            <person name="McCowan C."/>
            <person name="Murphy C."/>
            <person name="Pearson M."/>
            <person name="Poon T.W."/>
            <person name="Priest M."/>
            <person name="Roberts A."/>
            <person name="Saif S."/>
            <person name="Shea T."/>
            <person name="Sykes S."/>
            <person name="Wortman J."/>
            <person name="Nusbaum C."/>
            <person name="Birren B."/>
        </authorList>
    </citation>
    <scope>NUCLEOTIDE SEQUENCE [LARGE SCALE GENOMIC DNA]</scope>
    <source>
        <strain evidence="2">NJM9701</strain>
    </source>
</reference>
<evidence type="ECO:0000313" key="2">
    <source>
        <dbReference type="EMBL" id="ETW02081.1"/>
    </source>
</evidence>
<dbReference type="RefSeq" id="XP_008868686.1">
    <property type="nucleotide sequence ID" value="XM_008870464.1"/>
</dbReference>
<keyword evidence="1" id="KW-0732">Signal</keyword>
<name>A0A024U6M6_9STRA</name>
<dbReference type="GeneID" id="20082738"/>
<feature type="signal peptide" evidence="1">
    <location>
        <begin position="1"/>
        <end position="27"/>
    </location>
</feature>
<dbReference type="EMBL" id="KI913961">
    <property type="protein sequence ID" value="ETW02081.1"/>
    <property type="molecule type" value="Genomic_DNA"/>
</dbReference>
<proteinExistence type="predicted"/>
<gene>
    <name evidence="2" type="ORF">H310_05688</name>
</gene>
<evidence type="ECO:0008006" key="3">
    <source>
        <dbReference type="Google" id="ProtNLM"/>
    </source>
</evidence>
<organism evidence="2">
    <name type="scientific">Aphanomyces invadans</name>
    <dbReference type="NCBI Taxonomy" id="157072"/>
    <lineage>
        <taxon>Eukaryota</taxon>
        <taxon>Sar</taxon>
        <taxon>Stramenopiles</taxon>
        <taxon>Oomycota</taxon>
        <taxon>Saprolegniomycetes</taxon>
        <taxon>Saprolegniales</taxon>
        <taxon>Verrucalvaceae</taxon>
        <taxon>Aphanomyces</taxon>
    </lineage>
</organism>
<evidence type="ECO:0000256" key="1">
    <source>
        <dbReference type="SAM" id="SignalP"/>
    </source>
</evidence>